<dbReference type="Proteomes" id="UP001497512">
    <property type="component" value="Chromosome 6"/>
</dbReference>
<evidence type="ECO:0000259" key="1">
    <source>
        <dbReference type="Pfam" id="PF03109"/>
    </source>
</evidence>
<dbReference type="EMBL" id="OZ019898">
    <property type="protein sequence ID" value="CAK9228792.1"/>
    <property type="molecule type" value="Genomic_DNA"/>
</dbReference>
<organism evidence="2 3">
    <name type="scientific">Sphagnum troendelagicum</name>
    <dbReference type="NCBI Taxonomy" id="128251"/>
    <lineage>
        <taxon>Eukaryota</taxon>
        <taxon>Viridiplantae</taxon>
        <taxon>Streptophyta</taxon>
        <taxon>Embryophyta</taxon>
        <taxon>Bryophyta</taxon>
        <taxon>Sphagnophytina</taxon>
        <taxon>Sphagnopsida</taxon>
        <taxon>Sphagnales</taxon>
        <taxon>Sphagnaceae</taxon>
        <taxon>Sphagnum</taxon>
    </lineage>
</organism>
<dbReference type="InterPro" id="IPR011009">
    <property type="entry name" value="Kinase-like_dom_sf"/>
</dbReference>
<gene>
    <name evidence="2" type="ORF">CSSPTR1EN2_LOCUS19410</name>
</gene>
<evidence type="ECO:0000313" key="3">
    <source>
        <dbReference type="Proteomes" id="UP001497512"/>
    </source>
</evidence>
<dbReference type="CDD" id="cd05121">
    <property type="entry name" value="ABC1_ADCK3-like"/>
    <property type="match status" value="1"/>
</dbReference>
<dbReference type="Pfam" id="PF03109">
    <property type="entry name" value="ABC1"/>
    <property type="match status" value="1"/>
</dbReference>
<sequence length="564" mass="64366">MGRQQTKQEFLLCMRKVPLGWVDRHLQKINAVCMEGKRRSAHLSMMWELGAYKHWQFDETMKSWARVVLDEKKRALHELGWKNRQKNISRTIQFWTRTVQIYASYKTLQLRVKFVKHEAEQERMWEDQHEWAADRLYSLCTELGGFFLKSAQLLAKPDLSPMPWVRKLVVLCDGAPETPYKMVQKVIEQEFGKPMDSIFERFDCKPLGSASVAQVHRARVRGATKDVAVKVQHPGAHELMMTDIRNQKMFAAFLQRFDVQFDILSILDELEHQVELEFDFVKEAVSMDQISKSLQSANQGKSPIAVPRSIPGLVTKKVLVMDFIEGIPILKLGDEMAKRGIDPNGAMAKIAKRNILRDLSSAYGQMILRDGFFQADPHPGNVHIMKDGRVALLDYGQVKELSEDLRLGFARLVVALASNNVSEIVSCFENLGIETVQMGGNDSDSFRTLAVTMFDTKLPPGVAVANPFGEDTVLNDVSVKNFPKDLFFILRTIHILRGLSVGMDCPYSSSEQWKPLAQAILAEDRNLTLNPIPDIPVKVEAKVKELVWERRQRRRRRGHLPPNS</sequence>
<dbReference type="PANTHER" id="PTHR43173">
    <property type="entry name" value="ABC1 FAMILY PROTEIN"/>
    <property type="match status" value="1"/>
</dbReference>
<reference evidence="2" key="1">
    <citation type="submission" date="2024-02" db="EMBL/GenBank/DDBJ databases">
        <authorList>
            <consortium name="ELIXIR-Norway"/>
            <consortium name="Elixir Norway"/>
        </authorList>
    </citation>
    <scope>NUCLEOTIDE SEQUENCE</scope>
</reference>
<dbReference type="InterPro" id="IPR051130">
    <property type="entry name" value="Mito_struct-func_regulator"/>
</dbReference>
<dbReference type="PANTHER" id="PTHR43173:SF12">
    <property type="entry name" value="PROTEIN KINASE SUPERFAMILY PROTEIN"/>
    <property type="match status" value="1"/>
</dbReference>
<accession>A0ABP0UTH9</accession>
<evidence type="ECO:0000313" key="2">
    <source>
        <dbReference type="EMBL" id="CAK9228792.1"/>
    </source>
</evidence>
<proteinExistence type="predicted"/>
<feature type="domain" description="ABC1 atypical kinase-like" evidence="1">
    <location>
        <begin position="171"/>
        <end position="425"/>
    </location>
</feature>
<keyword evidence="3" id="KW-1185">Reference proteome</keyword>
<dbReference type="InterPro" id="IPR004147">
    <property type="entry name" value="ABC1_dom"/>
</dbReference>
<name>A0ABP0UTH9_9BRYO</name>
<dbReference type="SUPFAM" id="SSF56112">
    <property type="entry name" value="Protein kinase-like (PK-like)"/>
    <property type="match status" value="1"/>
</dbReference>
<protein>
    <recommendedName>
        <fullName evidence="1">ABC1 atypical kinase-like domain-containing protein</fullName>
    </recommendedName>
</protein>